<dbReference type="EMBL" id="CP060007">
    <property type="protein sequence ID" value="QNA45912.1"/>
    <property type="molecule type" value="Genomic_DNA"/>
</dbReference>
<accession>A0A7G5XKA9</accession>
<protein>
    <submittedName>
        <fullName evidence="5">Helix-turn-helix transcriptional regulator</fullName>
    </submittedName>
</protein>
<dbReference type="PROSITE" id="PS01124">
    <property type="entry name" value="HTH_ARAC_FAMILY_2"/>
    <property type="match status" value="1"/>
</dbReference>
<dbReference type="SMART" id="SM00342">
    <property type="entry name" value="HTH_ARAC"/>
    <property type="match status" value="1"/>
</dbReference>
<keyword evidence="1" id="KW-0805">Transcription regulation</keyword>
<sequence length="291" mass="33890">MAYNTNDSYNVVPDLQPIKRKALTFNNSTAIEYFNCRHYYKDAVYSDDNRLLVTMNGTVNLSYGESEFIVEKNQIAFLKKSTLIEYRTNYSDTEQLQTEFIIFSMGYDLVKEFSTITQLTNGSKTSEENIYVTTMQPNFATFTKSLTAYLEDETKVDDTMVKFKLLELLHSLKNSDRGLLDLFLNLRNEMRPDITVVVENNFMNPLSINQLARLAGRSLSSFRRDFVSVYNMPPSKWIRERRLKKSSEFLLNTNMKITDICYTLGFESNAHFSRLFKSQFGHPPSEHRLLM</sequence>
<dbReference type="InterPro" id="IPR054015">
    <property type="entry name" value="ExsA-like_N"/>
</dbReference>
<dbReference type="InterPro" id="IPR018062">
    <property type="entry name" value="HTH_AraC-typ_CS"/>
</dbReference>
<feature type="domain" description="HTH araC/xylS-type" evidence="4">
    <location>
        <begin position="192"/>
        <end position="290"/>
    </location>
</feature>
<reference evidence="6" key="1">
    <citation type="submission" date="2020-08" db="EMBL/GenBank/DDBJ databases">
        <title>Lacibacter sp. S13-6-6 genome sequencing.</title>
        <authorList>
            <person name="Jin L."/>
        </authorList>
    </citation>
    <scope>NUCLEOTIDE SEQUENCE [LARGE SCALE GENOMIC DNA]</scope>
    <source>
        <strain evidence="6">S13-6-6</strain>
    </source>
</reference>
<dbReference type="PANTHER" id="PTHR47504">
    <property type="entry name" value="RIGHT ORIGIN-BINDING PROTEIN"/>
    <property type="match status" value="1"/>
</dbReference>
<evidence type="ECO:0000256" key="1">
    <source>
        <dbReference type="ARBA" id="ARBA00023015"/>
    </source>
</evidence>
<dbReference type="GO" id="GO:0043565">
    <property type="term" value="F:sequence-specific DNA binding"/>
    <property type="evidence" value="ECO:0007669"/>
    <property type="project" value="InterPro"/>
</dbReference>
<proteinExistence type="predicted"/>
<evidence type="ECO:0000259" key="4">
    <source>
        <dbReference type="PROSITE" id="PS01124"/>
    </source>
</evidence>
<dbReference type="Pfam" id="PF22200">
    <property type="entry name" value="ExsA_N"/>
    <property type="match status" value="1"/>
</dbReference>
<dbReference type="PRINTS" id="PR00032">
    <property type="entry name" value="HTHARAC"/>
</dbReference>
<dbReference type="SUPFAM" id="SSF46689">
    <property type="entry name" value="Homeodomain-like"/>
    <property type="match status" value="2"/>
</dbReference>
<name>A0A7G5XKA9_9BACT</name>
<dbReference type="KEGG" id="lacs:H4075_06890"/>
<keyword evidence="3" id="KW-0804">Transcription</keyword>
<dbReference type="InterPro" id="IPR020449">
    <property type="entry name" value="Tscrpt_reg_AraC-type_HTH"/>
</dbReference>
<keyword evidence="2" id="KW-0238">DNA-binding</keyword>
<dbReference type="Proteomes" id="UP000515344">
    <property type="component" value="Chromosome"/>
</dbReference>
<dbReference type="Gene3D" id="1.10.10.60">
    <property type="entry name" value="Homeodomain-like"/>
    <property type="match status" value="1"/>
</dbReference>
<keyword evidence="6" id="KW-1185">Reference proteome</keyword>
<evidence type="ECO:0000313" key="6">
    <source>
        <dbReference type="Proteomes" id="UP000515344"/>
    </source>
</evidence>
<dbReference type="PROSITE" id="PS00041">
    <property type="entry name" value="HTH_ARAC_FAMILY_1"/>
    <property type="match status" value="1"/>
</dbReference>
<dbReference type="InterPro" id="IPR018060">
    <property type="entry name" value="HTH_AraC"/>
</dbReference>
<dbReference type="InterPro" id="IPR009057">
    <property type="entry name" value="Homeodomain-like_sf"/>
</dbReference>
<organism evidence="5 6">
    <name type="scientific">Lacibacter sediminis</name>
    <dbReference type="NCBI Taxonomy" id="2760713"/>
    <lineage>
        <taxon>Bacteria</taxon>
        <taxon>Pseudomonadati</taxon>
        <taxon>Bacteroidota</taxon>
        <taxon>Chitinophagia</taxon>
        <taxon>Chitinophagales</taxon>
        <taxon>Chitinophagaceae</taxon>
        <taxon>Lacibacter</taxon>
    </lineage>
</organism>
<dbReference type="InterPro" id="IPR050959">
    <property type="entry name" value="MarA-like"/>
</dbReference>
<gene>
    <name evidence="5" type="ORF">H4075_06890</name>
</gene>
<evidence type="ECO:0000256" key="2">
    <source>
        <dbReference type="ARBA" id="ARBA00023125"/>
    </source>
</evidence>
<dbReference type="Pfam" id="PF12833">
    <property type="entry name" value="HTH_18"/>
    <property type="match status" value="1"/>
</dbReference>
<dbReference type="RefSeq" id="WP_182805378.1">
    <property type="nucleotide sequence ID" value="NZ_CP060007.1"/>
</dbReference>
<dbReference type="PANTHER" id="PTHR47504:SF5">
    <property type="entry name" value="RIGHT ORIGIN-BINDING PROTEIN"/>
    <property type="match status" value="1"/>
</dbReference>
<evidence type="ECO:0000313" key="5">
    <source>
        <dbReference type="EMBL" id="QNA45912.1"/>
    </source>
</evidence>
<dbReference type="GO" id="GO:0003700">
    <property type="term" value="F:DNA-binding transcription factor activity"/>
    <property type="evidence" value="ECO:0007669"/>
    <property type="project" value="InterPro"/>
</dbReference>
<evidence type="ECO:0000256" key="3">
    <source>
        <dbReference type="ARBA" id="ARBA00023163"/>
    </source>
</evidence>
<dbReference type="AlphaFoldDB" id="A0A7G5XKA9"/>